<evidence type="ECO:0000313" key="2">
    <source>
        <dbReference type="EMBL" id="VEU75901.1"/>
    </source>
</evidence>
<feature type="transmembrane region" description="Helical" evidence="1">
    <location>
        <begin position="151"/>
        <end position="179"/>
    </location>
</feature>
<evidence type="ECO:0000313" key="3">
    <source>
        <dbReference type="Proteomes" id="UP000289497"/>
    </source>
</evidence>
<feature type="transmembrane region" description="Helical" evidence="1">
    <location>
        <begin position="101"/>
        <end position="123"/>
    </location>
</feature>
<keyword evidence="3" id="KW-1185">Reference proteome</keyword>
<gene>
    <name evidence="2" type="ORF">NCTC10179_00057</name>
</gene>
<dbReference type="KEGG" id="mcou:NCTC10179_00057"/>
<feature type="transmembrane region" description="Helical" evidence="1">
    <location>
        <begin position="7"/>
        <end position="29"/>
    </location>
</feature>
<accession>A0A449B5L7</accession>
<organism evidence="2 3">
    <name type="scientific">Mycoplasmopsis columboralis</name>
    <dbReference type="NCBI Taxonomy" id="171282"/>
    <lineage>
        <taxon>Bacteria</taxon>
        <taxon>Bacillati</taxon>
        <taxon>Mycoplasmatota</taxon>
        <taxon>Mycoplasmoidales</taxon>
        <taxon>Metamycoplasmataceae</taxon>
        <taxon>Mycoplasmopsis</taxon>
    </lineage>
</organism>
<sequence length="191" mass="22206">MKKSKLLTLDLLSVVFLVIFLLTLPITFVGLTQTKVFEYNALFFFNLISLLIASLSLIWKLMFLQKVTQINLLSFVPFIRYNKYQQAFENKEYYKNTKKDYLLVLVFMLIIAALFTTVSALIISDALNLPITFNDLYTKVNKDQSNKVLPFFAGVFIASEILIIAVAWFSLAYIVYLVWKLVRYNKQHQEA</sequence>
<dbReference type="EMBL" id="LR215039">
    <property type="protein sequence ID" value="VEU75901.1"/>
    <property type="molecule type" value="Genomic_DNA"/>
</dbReference>
<keyword evidence="1" id="KW-1133">Transmembrane helix</keyword>
<dbReference type="AlphaFoldDB" id="A0A449B5L7"/>
<evidence type="ECO:0000256" key="1">
    <source>
        <dbReference type="SAM" id="Phobius"/>
    </source>
</evidence>
<reference evidence="2 3" key="1">
    <citation type="submission" date="2019-01" db="EMBL/GenBank/DDBJ databases">
        <authorList>
            <consortium name="Pathogen Informatics"/>
        </authorList>
    </citation>
    <scope>NUCLEOTIDE SEQUENCE [LARGE SCALE GENOMIC DNA]</scope>
    <source>
        <strain evidence="2 3">NCTC10179</strain>
    </source>
</reference>
<feature type="transmembrane region" description="Helical" evidence="1">
    <location>
        <begin position="41"/>
        <end position="59"/>
    </location>
</feature>
<keyword evidence="1" id="KW-0812">Transmembrane</keyword>
<name>A0A449B5L7_9BACT</name>
<protein>
    <submittedName>
        <fullName evidence="2">Uncharacterized protein</fullName>
    </submittedName>
</protein>
<dbReference type="Proteomes" id="UP000289497">
    <property type="component" value="Chromosome"/>
</dbReference>
<keyword evidence="1" id="KW-0472">Membrane</keyword>
<proteinExistence type="predicted"/>
<dbReference type="RefSeq" id="WP_036434106.1">
    <property type="nucleotide sequence ID" value="NZ_LR215039.1"/>
</dbReference>